<gene>
    <name evidence="2" type="ORF">GCM10022292_33720</name>
</gene>
<evidence type="ECO:0000313" key="3">
    <source>
        <dbReference type="Proteomes" id="UP001501682"/>
    </source>
</evidence>
<reference evidence="3" key="1">
    <citation type="journal article" date="2019" name="Int. J. Syst. Evol. Microbiol.">
        <title>The Global Catalogue of Microorganisms (GCM) 10K type strain sequencing project: providing services to taxonomists for standard genome sequencing and annotation.</title>
        <authorList>
            <consortium name="The Broad Institute Genomics Platform"/>
            <consortium name="The Broad Institute Genome Sequencing Center for Infectious Disease"/>
            <person name="Wu L."/>
            <person name="Ma J."/>
        </authorList>
    </citation>
    <scope>NUCLEOTIDE SEQUENCE [LARGE SCALE GENOMIC DNA]</scope>
    <source>
        <strain evidence="3">JCM 17633</strain>
    </source>
</reference>
<dbReference type="EMBL" id="BAABCB010000040">
    <property type="protein sequence ID" value="GAA4246666.1"/>
    <property type="molecule type" value="Genomic_DNA"/>
</dbReference>
<protein>
    <submittedName>
        <fullName evidence="2">Uncharacterized protein</fullName>
    </submittedName>
</protein>
<dbReference type="Proteomes" id="UP001501682">
    <property type="component" value="Unassembled WGS sequence"/>
</dbReference>
<organism evidence="2 3">
    <name type="scientific">Winogradskyella damuponensis</name>
    <dbReference type="NCBI Taxonomy" id="943939"/>
    <lineage>
        <taxon>Bacteria</taxon>
        <taxon>Pseudomonadati</taxon>
        <taxon>Bacteroidota</taxon>
        <taxon>Flavobacteriia</taxon>
        <taxon>Flavobacteriales</taxon>
        <taxon>Flavobacteriaceae</taxon>
        <taxon>Winogradskyella</taxon>
    </lineage>
</organism>
<accession>A0ABP8D3C3</accession>
<feature type="region of interest" description="Disordered" evidence="1">
    <location>
        <begin position="227"/>
        <end position="249"/>
    </location>
</feature>
<sequence>MSKDTFDRKSLEMKILTILLTILLSISANSQTENSELYLTKDSDTLFWKSYQDDDIKAFKLPELNTKSEFTFRSWNPGNLLEITKDNDSISGKIIYYVFEVWEDDYKADTFVKTYYLPKSISEDLYEYISNSGIQKIPSDKYIKDWKQGFDGITHIYELKENNNYSFKNFWTPTSQKGIEEAEFIIEFNKKIGEIGELEKYGKDFFGKIPFISYKYSGSAYAITKPPTKKELRKYKRERKKKQRNKNKR</sequence>
<comment type="caution">
    <text evidence="2">The sequence shown here is derived from an EMBL/GenBank/DDBJ whole genome shotgun (WGS) entry which is preliminary data.</text>
</comment>
<proteinExistence type="predicted"/>
<name>A0ABP8D3C3_9FLAO</name>
<evidence type="ECO:0000313" key="2">
    <source>
        <dbReference type="EMBL" id="GAA4246666.1"/>
    </source>
</evidence>
<evidence type="ECO:0000256" key="1">
    <source>
        <dbReference type="SAM" id="MobiDB-lite"/>
    </source>
</evidence>
<keyword evidence="3" id="KW-1185">Reference proteome</keyword>
<feature type="compositionally biased region" description="Basic residues" evidence="1">
    <location>
        <begin position="231"/>
        <end position="249"/>
    </location>
</feature>